<name>W9IKZ5_FUSOX</name>
<gene>
    <name evidence="1" type="ORF">FOYG_04389</name>
</gene>
<accession>W9IKZ5</accession>
<proteinExistence type="predicted"/>
<sequence length="118" mass="13355">MIILYTKSVKPHGTQLINQSVLEIIQYRSHAPSSSLQELLSWRLHPYHYPSGVNPRSPSVFAVLWTPRDHSCISLGRSQMICLGESNLALRLRDDPPILQLPRRDPPGSIRVSGLVRH</sequence>
<organism evidence="1 2">
    <name type="scientific">Fusarium oxysporum NRRL 32931</name>
    <dbReference type="NCBI Taxonomy" id="660029"/>
    <lineage>
        <taxon>Eukaryota</taxon>
        <taxon>Fungi</taxon>
        <taxon>Dikarya</taxon>
        <taxon>Ascomycota</taxon>
        <taxon>Pezizomycotina</taxon>
        <taxon>Sordariomycetes</taxon>
        <taxon>Hypocreomycetidae</taxon>
        <taxon>Hypocreales</taxon>
        <taxon>Nectriaceae</taxon>
        <taxon>Fusarium</taxon>
        <taxon>Fusarium oxysporum species complex</taxon>
    </lineage>
</organism>
<reference evidence="1 2" key="1">
    <citation type="submission" date="2011-06" db="EMBL/GenBank/DDBJ databases">
        <title>The Genome Sequence of Fusarium oxysporum FOSC 3-a.</title>
        <authorList>
            <consortium name="The Broad Institute Genome Sequencing Platform"/>
            <person name="Ma L.-J."/>
            <person name="Gale L.R."/>
            <person name="Schwartz D.C."/>
            <person name="Zhou S."/>
            <person name="Corby-Kistler H."/>
            <person name="Young S.K."/>
            <person name="Zeng Q."/>
            <person name="Gargeya S."/>
            <person name="Fitzgerald M."/>
            <person name="Haas B."/>
            <person name="Abouelleil A."/>
            <person name="Alvarado L."/>
            <person name="Arachchi H.M."/>
            <person name="Berlin A."/>
            <person name="Brown A."/>
            <person name="Chapman S.B."/>
            <person name="Chen Z."/>
            <person name="Dunbar C."/>
            <person name="Freedman E."/>
            <person name="Gearin G."/>
            <person name="Gellesch M."/>
            <person name="Goldberg J."/>
            <person name="Griggs A."/>
            <person name="Gujja S."/>
            <person name="Heiman D."/>
            <person name="Howarth C."/>
            <person name="Larson L."/>
            <person name="Lui A."/>
            <person name="MacDonald P.J.P."/>
            <person name="Mehta T."/>
            <person name="Montmayeur A."/>
            <person name="Murphy C."/>
            <person name="Neiman D."/>
            <person name="Pearson M."/>
            <person name="Priest M."/>
            <person name="Roberts A."/>
            <person name="Saif S."/>
            <person name="Shea T."/>
            <person name="Shenoy N."/>
            <person name="Sisk P."/>
            <person name="Stolte C."/>
            <person name="Sykes S."/>
            <person name="Wortman J."/>
            <person name="Nusbaum C."/>
            <person name="Birren B."/>
        </authorList>
    </citation>
    <scope>NUCLEOTIDE SEQUENCE [LARGE SCALE GENOMIC DNA]</scope>
    <source>
        <strain evidence="2">FOSC 3-a</strain>
    </source>
</reference>
<evidence type="ECO:0000313" key="2">
    <source>
        <dbReference type="Proteomes" id="UP000030753"/>
    </source>
</evidence>
<dbReference type="Proteomes" id="UP000030753">
    <property type="component" value="Unassembled WGS sequence"/>
</dbReference>
<dbReference type="AlphaFoldDB" id="W9IKZ5"/>
<dbReference type="HOGENOM" id="CLU_2073245_0_0_1"/>
<dbReference type="OrthoDB" id="10274264at2759"/>
<evidence type="ECO:0000313" key="1">
    <source>
        <dbReference type="EMBL" id="EWY95307.1"/>
    </source>
</evidence>
<protein>
    <submittedName>
        <fullName evidence="1">Uncharacterized protein</fullName>
    </submittedName>
</protein>
<dbReference type="EMBL" id="JH717841">
    <property type="protein sequence ID" value="EWY95307.1"/>
    <property type="molecule type" value="Genomic_DNA"/>
</dbReference>